<dbReference type="EMBL" id="BARS01003034">
    <property type="protein sequence ID" value="GAF76547.1"/>
    <property type="molecule type" value="Genomic_DNA"/>
</dbReference>
<evidence type="ECO:0000313" key="6">
    <source>
        <dbReference type="EMBL" id="GAF76547.1"/>
    </source>
</evidence>
<dbReference type="PROSITE" id="PS00647">
    <property type="entry name" value="THYMID_PHOSPHORYLASE"/>
    <property type="match status" value="1"/>
</dbReference>
<evidence type="ECO:0000256" key="1">
    <source>
        <dbReference type="ARBA" id="ARBA00006915"/>
    </source>
</evidence>
<dbReference type="Pfam" id="PF07831">
    <property type="entry name" value="PYNP_C"/>
    <property type="match status" value="1"/>
</dbReference>
<evidence type="ECO:0000256" key="2">
    <source>
        <dbReference type="ARBA" id="ARBA00011738"/>
    </source>
</evidence>
<dbReference type="InterPro" id="IPR013102">
    <property type="entry name" value="PYNP_C"/>
</dbReference>
<dbReference type="GO" id="GO:0009032">
    <property type="term" value="F:thymidine phosphorylase activity"/>
    <property type="evidence" value="ECO:0007669"/>
    <property type="project" value="TreeGrafter"/>
</dbReference>
<reference evidence="6" key="1">
    <citation type="journal article" date="2014" name="Front. Microbiol.">
        <title>High frequency of phylogenetically diverse reductive dehalogenase-homologous genes in deep subseafloor sedimentary metagenomes.</title>
        <authorList>
            <person name="Kawai M."/>
            <person name="Futagami T."/>
            <person name="Toyoda A."/>
            <person name="Takaki Y."/>
            <person name="Nishi S."/>
            <person name="Hori S."/>
            <person name="Arai W."/>
            <person name="Tsubouchi T."/>
            <person name="Morono Y."/>
            <person name="Uchiyama I."/>
            <person name="Ito T."/>
            <person name="Fujiyama A."/>
            <person name="Inagaki F."/>
            <person name="Takami H."/>
        </authorList>
    </citation>
    <scope>NUCLEOTIDE SEQUENCE</scope>
    <source>
        <strain evidence="6">Expedition CK06-06</strain>
    </source>
</reference>
<gene>
    <name evidence="6" type="ORF">S01H1_05837</name>
</gene>
<dbReference type="InterPro" id="IPR035902">
    <property type="entry name" value="Nuc_phospho_transferase"/>
</dbReference>
<dbReference type="GO" id="GO:0006206">
    <property type="term" value="P:pyrimidine nucleobase metabolic process"/>
    <property type="evidence" value="ECO:0007669"/>
    <property type="project" value="InterPro"/>
</dbReference>
<comment type="subunit">
    <text evidence="2">Homodimer.</text>
</comment>
<organism evidence="6">
    <name type="scientific">marine sediment metagenome</name>
    <dbReference type="NCBI Taxonomy" id="412755"/>
    <lineage>
        <taxon>unclassified sequences</taxon>
        <taxon>metagenomes</taxon>
        <taxon>ecological metagenomes</taxon>
    </lineage>
</organism>
<evidence type="ECO:0000259" key="5">
    <source>
        <dbReference type="SMART" id="SM00941"/>
    </source>
</evidence>
<comment type="similarity">
    <text evidence="1">Belongs to the thymidine/pyrimidine-nucleoside phosphorylase family.</text>
</comment>
<dbReference type="GO" id="GO:0006213">
    <property type="term" value="P:pyrimidine nucleoside metabolic process"/>
    <property type="evidence" value="ECO:0007669"/>
    <property type="project" value="InterPro"/>
</dbReference>
<name>X0SL11_9ZZZZ</name>
<dbReference type="AlphaFoldDB" id="X0SL11"/>
<feature type="non-terminal residue" evidence="6">
    <location>
        <position position="1"/>
    </location>
</feature>
<dbReference type="SUPFAM" id="SSF54680">
    <property type="entry name" value="Pyrimidine nucleoside phosphorylase C-terminal domain"/>
    <property type="match status" value="1"/>
</dbReference>
<keyword evidence="3" id="KW-0328">Glycosyltransferase</keyword>
<dbReference type="PANTHER" id="PTHR10515:SF0">
    <property type="entry name" value="THYMIDINE PHOSPHORYLASE"/>
    <property type="match status" value="1"/>
</dbReference>
<evidence type="ECO:0000256" key="3">
    <source>
        <dbReference type="ARBA" id="ARBA00022676"/>
    </source>
</evidence>
<keyword evidence="4" id="KW-0808">Transferase</keyword>
<dbReference type="Pfam" id="PF00591">
    <property type="entry name" value="Glycos_transf_3"/>
    <property type="match status" value="1"/>
</dbReference>
<sequence length="346" mass="36063">TTLVLIPLLAAAGLTVAKLSGRALGHTGGTIDKLESIPGFRTDLPREEFLGLVKRSGLALADHTEDMVPADRLLYELRDVTATVASLPLIVASIMSKKIAGGAKAIVIDVKTGAGAFLPQLEASRKLASSLVSIGTRLGRKISTLITDMSQPLGLMVGNALEVREAIETLNGNGPNDLEDLCCHLGAELLALAEKETSNSEAIAGLRGLLHDGSGLTKFKEMVTNQGGDASVADDPSLLPAATNRAEIRSPRSGTIARLDALAIGRAANLLGAGRLVKEDTIDPAVGVELLRKVGEKVRAGQPLAILHVNDETNLAQARSLVENAYAIGNEAISPPALIVERVPSL</sequence>
<accession>X0SL11</accession>
<dbReference type="SUPFAM" id="SSF52418">
    <property type="entry name" value="Nucleoside phosphorylase/phosphoribosyltransferase catalytic domain"/>
    <property type="match status" value="1"/>
</dbReference>
<dbReference type="SMART" id="SM00941">
    <property type="entry name" value="PYNP_C"/>
    <property type="match status" value="1"/>
</dbReference>
<dbReference type="InterPro" id="IPR000312">
    <property type="entry name" value="Glycosyl_Trfase_fam3"/>
</dbReference>
<dbReference type="InterPro" id="IPR000053">
    <property type="entry name" value="Thymidine/pyrmidine_PPase"/>
</dbReference>
<proteinExistence type="inferred from homology"/>
<dbReference type="PANTHER" id="PTHR10515">
    <property type="entry name" value="THYMIDINE PHOSPHORYLASE"/>
    <property type="match status" value="1"/>
</dbReference>
<dbReference type="InterPro" id="IPR017872">
    <property type="entry name" value="Pyrmidine_PPase_CS"/>
</dbReference>
<dbReference type="GO" id="GO:0005829">
    <property type="term" value="C:cytosol"/>
    <property type="evidence" value="ECO:0007669"/>
    <property type="project" value="TreeGrafter"/>
</dbReference>
<dbReference type="Gene3D" id="3.40.1030.10">
    <property type="entry name" value="Nucleoside phosphorylase/phosphoribosyltransferase catalytic domain"/>
    <property type="match status" value="1"/>
</dbReference>
<evidence type="ECO:0000256" key="4">
    <source>
        <dbReference type="ARBA" id="ARBA00022679"/>
    </source>
</evidence>
<comment type="caution">
    <text evidence="6">The sequence shown here is derived from an EMBL/GenBank/DDBJ whole genome shotgun (WGS) entry which is preliminary data.</text>
</comment>
<dbReference type="FunFam" id="3.40.1030.10:FF:000003">
    <property type="entry name" value="Pyrimidine-nucleoside phosphorylase"/>
    <property type="match status" value="1"/>
</dbReference>
<feature type="domain" description="Pyrimidine nucleoside phosphorylase C-terminal" evidence="5">
    <location>
        <begin position="255"/>
        <end position="329"/>
    </location>
</feature>
<dbReference type="Gene3D" id="3.90.1170.30">
    <property type="entry name" value="Pyrimidine nucleoside phosphorylase-like, C-terminal domain"/>
    <property type="match status" value="1"/>
</dbReference>
<dbReference type="GO" id="GO:0004645">
    <property type="term" value="F:1,4-alpha-oligoglucan phosphorylase activity"/>
    <property type="evidence" value="ECO:0007669"/>
    <property type="project" value="InterPro"/>
</dbReference>
<protein>
    <recommendedName>
        <fullName evidence="5">Pyrimidine nucleoside phosphorylase C-terminal domain-containing protein</fullName>
    </recommendedName>
</protein>
<dbReference type="NCBIfam" id="NF004490">
    <property type="entry name" value="PRK05820.1"/>
    <property type="match status" value="1"/>
</dbReference>
<dbReference type="InterPro" id="IPR036566">
    <property type="entry name" value="PYNP-like_C_sf"/>
</dbReference>